<evidence type="ECO:0000313" key="1">
    <source>
        <dbReference type="EMBL" id="VDM06241.1"/>
    </source>
</evidence>
<dbReference type="OrthoDB" id="10059790at2759"/>
<dbReference type="AlphaFoldDB" id="A0A183TTQ7"/>
<protein>
    <submittedName>
        <fullName evidence="3">DUF1127 domain-containing protein</fullName>
    </submittedName>
</protein>
<dbReference type="EMBL" id="UYSU01049862">
    <property type="protein sequence ID" value="VDM06241.1"/>
    <property type="molecule type" value="Genomic_DNA"/>
</dbReference>
<proteinExistence type="predicted"/>
<organism evidence="3">
    <name type="scientific">Schistocephalus solidus</name>
    <name type="common">Tapeworm</name>
    <dbReference type="NCBI Taxonomy" id="70667"/>
    <lineage>
        <taxon>Eukaryota</taxon>
        <taxon>Metazoa</taxon>
        <taxon>Spiralia</taxon>
        <taxon>Lophotrochozoa</taxon>
        <taxon>Platyhelminthes</taxon>
        <taxon>Cestoda</taxon>
        <taxon>Eucestoda</taxon>
        <taxon>Diphyllobothriidea</taxon>
        <taxon>Diphyllobothriidae</taxon>
        <taxon>Schistocephalus</taxon>
    </lineage>
</organism>
<reference evidence="3" key="1">
    <citation type="submission" date="2016-06" db="UniProtKB">
        <authorList>
            <consortium name="WormBaseParasite"/>
        </authorList>
    </citation>
    <scope>IDENTIFICATION</scope>
</reference>
<evidence type="ECO:0000313" key="3">
    <source>
        <dbReference type="WBParaSite" id="SSLN_0002059201-mRNA-1"/>
    </source>
</evidence>
<dbReference type="Proteomes" id="UP000275846">
    <property type="component" value="Unassembled WGS sequence"/>
</dbReference>
<evidence type="ECO:0000313" key="2">
    <source>
        <dbReference type="Proteomes" id="UP000275846"/>
    </source>
</evidence>
<accession>A0A183TTQ7</accession>
<dbReference type="WBParaSite" id="SSLN_0002059201-mRNA-1">
    <property type="protein sequence ID" value="SSLN_0002059201-mRNA-1"/>
    <property type="gene ID" value="SSLN_0002059201"/>
</dbReference>
<keyword evidence="2" id="KW-1185">Reference proteome</keyword>
<gene>
    <name evidence="1" type="ORF">SSLN_LOCUS19855</name>
</gene>
<name>A0A183TTQ7_SCHSO</name>
<sequence length="98" mass="11707">MQLSSDEQLQKRGKLNHFHLSCLRRILKLRWQDSIQDQDFLEQTGILSIYAMLRHVQLRWSGHLVRIYDERLPKRLFYIDVATVLADLEVKNDATRTL</sequence>
<reference evidence="1 2" key="2">
    <citation type="submission" date="2018-11" db="EMBL/GenBank/DDBJ databases">
        <authorList>
            <consortium name="Pathogen Informatics"/>
        </authorList>
    </citation>
    <scope>NUCLEOTIDE SEQUENCE [LARGE SCALE GENOMIC DNA]</scope>
    <source>
        <strain evidence="1 2">NST_G2</strain>
    </source>
</reference>